<keyword evidence="3 6" id="KW-0328">Glycosyltransferase</keyword>
<dbReference type="Gene3D" id="3.40.50.2000">
    <property type="entry name" value="Glycogen Phosphorylase B"/>
    <property type="match status" value="2"/>
</dbReference>
<keyword evidence="9" id="KW-1185">Reference proteome</keyword>
<evidence type="ECO:0000313" key="8">
    <source>
        <dbReference type="EMBL" id="CAK7339286.1"/>
    </source>
</evidence>
<dbReference type="InterPro" id="IPR035595">
    <property type="entry name" value="UDP_glycos_trans_CS"/>
</dbReference>
<dbReference type="InterPro" id="IPR002213">
    <property type="entry name" value="UDP_glucos_trans"/>
</dbReference>
<dbReference type="Pfam" id="PF00201">
    <property type="entry name" value="UDPGT"/>
    <property type="match status" value="1"/>
</dbReference>
<keyword evidence="4 6" id="KW-0808">Transferase</keyword>
<comment type="catalytic activity">
    <reaction evidence="5">
        <text>an anthocyanidin + UDP-alpha-D-glucose + H(+) = an anthocyanidin 3-O-beta-D-glucoside + UDP</text>
        <dbReference type="Rhea" id="RHEA:20093"/>
        <dbReference type="ChEBI" id="CHEBI:15378"/>
        <dbReference type="ChEBI" id="CHEBI:16307"/>
        <dbReference type="ChEBI" id="CHEBI:58223"/>
        <dbReference type="ChEBI" id="CHEBI:58885"/>
        <dbReference type="ChEBI" id="CHEBI:143576"/>
        <dbReference type="EC" id="2.4.1.115"/>
    </reaction>
</comment>
<dbReference type="SUPFAM" id="SSF53756">
    <property type="entry name" value="UDP-Glycosyltransferase/glycogen phosphorylase"/>
    <property type="match status" value="1"/>
</dbReference>
<dbReference type="EMBL" id="CAWUPB010001157">
    <property type="protein sequence ID" value="CAK7339286.1"/>
    <property type="molecule type" value="Genomic_DNA"/>
</dbReference>
<accession>A0AAV1RRG2</accession>
<proteinExistence type="inferred from homology"/>
<sequence>MAQSKENIVLFPFMAQGHILPFLALAHQLEQRNNYNIIFINTPLNTKKIKSSLLPNSSIRLLEIPFDSSKHGLPPNSENTDTLPFSLMVQLLQTSHSFKPAFQKLFFNLVQELGHPPLCLIVDLFFSWTAEIAHEFGVFHAIFNAGGGYGMACYHSLWSNLPSMNTPFDEFSLPGFPRGSLIRTNQIPENIRVSKITDPWTVFHHKMFNEWLDSDAFLFNTVEMFDHVGLNYFRRQVNLPVWPIGPVLLSTKTESRGGRESGIKWELIKKWLDTKPSSSVLYISFGSQSTILASQMMQLALSLDASGKNFIWVVRPPKEFDINSEFRANEWLPNDFKERIRSKNQGLLVHSWSPQLKILSHKATSAFLSHCGWNSVIESLSNGVPLLAWPIMAEQHFNAKMLEEEAGVCVQVAEGLCEVKHEEILEKIELVMNETDKGKDMRRKASEVKEDINNAIRDEEGLKGSSVKALDEFLHAAVVSRRVRQGI</sequence>
<dbReference type="Proteomes" id="UP001314170">
    <property type="component" value="Unassembled WGS sequence"/>
</dbReference>
<dbReference type="EC" id="2.4.1.-" evidence="7"/>
<evidence type="ECO:0000256" key="1">
    <source>
        <dbReference type="ARBA" id="ARBA00004935"/>
    </source>
</evidence>
<comment type="caution">
    <text evidence="8">The sequence shown here is derived from an EMBL/GenBank/DDBJ whole genome shotgun (WGS) entry which is preliminary data.</text>
</comment>
<evidence type="ECO:0000256" key="6">
    <source>
        <dbReference type="RuleBase" id="RU003718"/>
    </source>
</evidence>
<reference evidence="8 9" key="1">
    <citation type="submission" date="2024-01" db="EMBL/GenBank/DDBJ databases">
        <authorList>
            <person name="Waweru B."/>
        </authorList>
    </citation>
    <scope>NUCLEOTIDE SEQUENCE [LARGE SCALE GENOMIC DNA]</scope>
</reference>
<evidence type="ECO:0000256" key="5">
    <source>
        <dbReference type="ARBA" id="ARBA00047606"/>
    </source>
</evidence>
<dbReference type="GO" id="GO:0047213">
    <property type="term" value="F:anthocyanidin 3-O-glucosyltransferase activity"/>
    <property type="evidence" value="ECO:0007669"/>
    <property type="project" value="UniProtKB-EC"/>
</dbReference>
<evidence type="ECO:0000256" key="7">
    <source>
        <dbReference type="RuleBase" id="RU362057"/>
    </source>
</evidence>
<organism evidence="8 9">
    <name type="scientific">Dovyalis caffra</name>
    <dbReference type="NCBI Taxonomy" id="77055"/>
    <lineage>
        <taxon>Eukaryota</taxon>
        <taxon>Viridiplantae</taxon>
        <taxon>Streptophyta</taxon>
        <taxon>Embryophyta</taxon>
        <taxon>Tracheophyta</taxon>
        <taxon>Spermatophyta</taxon>
        <taxon>Magnoliopsida</taxon>
        <taxon>eudicotyledons</taxon>
        <taxon>Gunneridae</taxon>
        <taxon>Pentapetalae</taxon>
        <taxon>rosids</taxon>
        <taxon>fabids</taxon>
        <taxon>Malpighiales</taxon>
        <taxon>Salicaceae</taxon>
        <taxon>Flacourtieae</taxon>
        <taxon>Dovyalis</taxon>
    </lineage>
</organism>
<dbReference type="PROSITE" id="PS00375">
    <property type="entry name" value="UDPGT"/>
    <property type="match status" value="1"/>
</dbReference>
<evidence type="ECO:0000256" key="4">
    <source>
        <dbReference type="ARBA" id="ARBA00022679"/>
    </source>
</evidence>
<name>A0AAV1RRG2_9ROSI</name>
<dbReference type="PANTHER" id="PTHR48047:SF61">
    <property type="entry name" value="OS04G0273600 PROTEIN"/>
    <property type="match status" value="1"/>
</dbReference>
<dbReference type="PANTHER" id="PTHR48047">
    <property type="entry name" value="GLYCOSYLTRANSFERASE"/>
    <property type="match status" value="1"/>
</dbReference>
<dbReference type="AlphaFoldDB" id="A0AAV1RRG2"/>
<dbReference type="CDD" id="cd03784">
    <property type="entry name" value="GT1_Gtf-like"/>
    <property type="match status" value="1"/>
</dbReference>
<comment type="pathway">
    <text evidence="1">Pigment biosynthesis; anthocyanin biosynthesis.</text>
</comment>
<evidence type="ECO:0000313" key="9">
    <source>
        <dbReference type="Proteomes" id="UP001314170"/>
    </source>
</evidence>
<dbReference type="FunFam" id="3.40.50.2000:FF:000064">
    <property type="entry name" value="Glycosyltransferase"/>
    <property type="match status" value="1"/>
</dbReference>
<gene>
    <name evidence="8" type="ORF">DCAF_LOCUS14336</name>
</gene>
<evidence type="ECO:0000256" key="2">
    <source>
        <dbReference type="ARBA" id="ARBA00009995"/>
    </source>
</evidence>
<evidence type="ECO:0000256" key="3">
    <source>
        <dbReference type="ARBA" id="ARBA00022676"/>
    </source>
</evidence>
<protein>
    <recommendedName>
        <fullName evidence="7">Glycosyltransferase</fullName>
        <ecNumber evidence="7">2.4.1.-</ecNumber>
    </recommendedName>
</protein>
<comment type="similarity">
    <text evidence="2 6">Belongs to the UDP-glycosyltransferase family.</text>
</comment>
<dbReference type="FunFam" id="3.40.50.2000:FF:000103">
    <property type="entry name" value="Glycosyltransferase"/>
    <property type="match status" value="1"/>
</dbReference>